<dbReference type="GeneID" id="40085717"/>
<dbReference type="KEGG" id="vg:40085717"/>
<keyword evidence="2" id="KW-1185">Reference proteome</keyword>
<proteinExistence type="predicted"/>
<accession>A0A218M3D7</accession>
<sequence>MLLKKAQVEAFLKAAAVLKDAGGVCDAVFVTGEPFVTTVWQNRDGDVQVARDFNDASIGSDSESFQSLKQMARAYDIQLEN</sequence>
<dbReference type="EMBL" id="KY979132">
    <property type="protein sequence ID" value="ASD50566.1"/>
    <property type="molecule type" value="Genomic_DNA"/>
</dbReference>
<protein>
    <submittedName>
        <fullName evidence="1">Uncharacterized protein</fullName>
    </submittedName>
</protein>
<evidence type="ECO:0000313" key="2">
    <source>
        <dbReference type="Proteomes" id="UP000224101"/>
    </source>
</evidence>
<dbReference type="Proteomes" id="UP000224101">
    <property type="component" value="Segment"/>
</dbReference>
<dbReference type="RefSeq" id="YP_009609632.1">
    <property type="nucleotide sequence ID" value="NC_041997.1"/>
</dbReference>
<reference evidence="1 2" key="1">
    <citation type="submission" date="2017-08" db="EMBL/GenBank/DDBJ databases">
        <title>Characterization and complete genome sequence of novel bacteriophage infecting the causal agent of bacterial fruit blotch, Acidovorax citrulli.</title>
        <authorList>
            <person name="Midani A.R."/>
            <person name="Park S.-H."/>
            <person name="Choi T.-J."/>
        </authorList>
    </citation>
    <scope>NUCLEOTIDE SEQUENCE [LARGE SCALE GENOMIC DNA]</scope>
</reference>
<name>A0A218M3D7_9CAUD</name>
<evidence type="ECO:0000313" key="1">
    <source>
        <dbReference type="EMBL" id="ASD50566.1"/>
    </source>
</evidence>
<organism evidence="1 2">
    <name type="scientific">Acidovorax phage ACP17</name>
    <dbReference type="NCBI Taxonomy" id="2010329"/>
    <lineage>
        <taxon>Viruses</taxon>
        <taxon>Duplodnaviria</taxon>
        <taxon>Heunggongvirae</taxon>
        <taxon>Uroviricota</taxon>
        <taxon>Caudoviricetes</taxon>
        <taxon>Busanvirus</taxon>
        <taxon>Busanvirus ACP17</taxon>
    </lineage>
</organism>